<dbReference type="EMBL" id="JAGMUV010000012">
    <property type="protein sequence ID" value="KAH7137867.1"/>
    <property type="molecule type" value="Genomic_DNA"/>
</dbReference>
<proteinExistence type="predicted"/>
<keyword evidence="2" id="KW-1185">Reference proteome</keyword>
<sequence length="213" mass="25103">MEDEFPDQRAIIDYLNATYIPFREQFMEYAVCNYRNYGIKVTSRVESSHYELKSHLRNRFADLHQLQTYIKEMLCNRRQAYHTKFHHEMSRRRVTWDRHPVLWEIIAKVSWQALEMIHAQVVLAVNELQGKEPPKPCTRRLQHQWGLPCRHNTLSPDCKKLRLIPNATTITAIIGNLRKHNANDAITTVIHRPDPICLGDRPAVSGPEFKQPR</sequence>
<protein>
    <recommendedName>
        <fullName evidence="3">Protein FAR1-RELATED SEQUENCE</fullName>
    </recommendedName>
</protein>
<evidence type="ECO:0000313" key="2">
    <source>
        <dbReference type="Proteomes" id="UP000738349"/>
    </source>
</evidence>
<dbReference type="Proteomes" id="UP000738349">
    <property type="component" value="Unassembled WGS sequence"/>
</dbReference>
<evidence type="ECO:0008006" key="3">
    <source>
        <dbReference type="Google" id="ProtNLM"/>
    </source>
</evidence>
<evidence type="ECO:0000313" key="1">
    <source>
        <dbReference type="EMBL" id="KAH7137867.1"/>
    </source>
</evidence>
<accession>A0A9P9IXY7</accession>
<organism evidence="1 2">
    <name type="scientific">Dactylonectria macrodidyma</name>
    <dbReference type="NCBI Taxonomy" id="307937"/>
    <lineage>
        <taxon>Eukaryota</taxon>
        <taxon>Fungi</taxon>
        <taxon>Dikarya</taxon>
        <taxon>Ascomycota</taxon>
        <taxon>Pezizomycotina</taxon>
        <taxon>Sordariomycetes</taxon>
        <taxon>Hypocreomycetidae</taxon>
        <taxon>Hypocreales</taxon>
        <taxon>Nectriaceae</taxon>
        <taxon>Dactylonectria</taxon>
    </lineage>
</organism>
<gene>
    <name evidence="1" type="ORF">EDB81DRAFT_901691</name>
</gene>
<dbReference type="AlphaFoldDB" id="A0A9P9IXY7"/>
<reference evidence="1" key="1">
    <citation type="journal article" date="2021" name="Nat. Commun.">
        <title>Genetic determinants of endophytism in the Arabidopsis root mycobiome.</title>
        <authorList>
            <person name="Mesny F."/>
            <person name="Miyauchi S."/>
            <person name="Thiergart T."/>
            <person name="Pickel B."/>
            <person name="Atanasova L."/>
            <person name="Karlsson M."/>
            <person name="Huettel B."/>
            <person name="Barry K.W."/>
            <person name="Haridas S."/>
            <person name="Chen C."/>
            <person name="Bauer D."/>
            <person name="Andreopoulos W."/>
            <person name="Pangilinan J."/>
            <person name="LaButti K."/>
            <person name="Riley R."/>
            <person name="Lipzen A."/>
            <person name="Clum A."/>
            <person name="Drula E."/>
            <person name="Henrissat B."/>
            <person name="Kohler A."/>
            <person name="Grigoriev I.V."/>
            <person name="Martin F.M."/>
            <person name="Hacquard S."/>
        </authorList>
    </citation>
    <scope>NUCLEOTIDE SEQUENCE</scope>
    <source>
        <strain evidence="1">MPI-CAGE-AT-0147</strain>
    </source>
</reference>
<dbReference type="OrthoDB" id="5153291at2759"/>
<name>A0A9P9IXY7_9HYPO</name>
<comment type="caution">
    <text evidence="1">The sequence shown here is derived from an EMBL/GenBank/DDBJ whole genome shotgun (WGS) entry which is preliminary data.</text>
</comment>